<sequence length="139" mass="15841">MDIDRITRWGVMLAASSYKREFARPLRTGEQQVLFDLMELCRANKELINLTPHRTPVASADLRPCKIRFFQAMLTKLVDKGVLFRLNVGKGSETHPRYRYFIDWEDLLTPEAINLLGLPTTGSVNSLESMKALESAKEA</sequence>
<dbReference type="Proteomes" id="UP000785653">
    <property type="component" value="Unassembled WGS sequence"/>
</dbReference>
<dbReference type="EMBL" id="JABZXS010000065">
    <property type="protein sequence ID" value="MBF1673624.1"/>
    <property type="molecule type" value="Genomic_DNA"/>
</dbReference>
<gene>
    <name evidence="1" type="ORF">HXO65_05395</name>
</gene>
<evidence type="ECO:0000313" key="1">
    <source>
        <dbReference type="EMBL" id="MBF1673624.1"/>
    </source>
</evidence>
<dbReference type="AlphaFoldDB" id="A0A930LZY3"/>
<proteinExistence type="predicted"/>
<accession>A0A930LZY3</accession>
<comment type="caution">
    <text evidence="1">The sequence shown here is derived from an EMBL/GenBank/DDBJ whole genome shotgun (WGS) entry which is preliminary data.</text>
</comment>
<protein>
    <submittedName>
        <fullName evidence="1">Uncharacterized protein</fullName>
    </submittedName>
</protein>
<evidence type="ECO:0000313" key="2">
    <source>
        <dbReference type="Proteomes" id="UP000785653"/>
    </source>
</evidence>
<reference evidence="1" key="1">
    <citation type="submission" date="2020-04" db="EMBL/GenBank/DDBJ databases">
        <title>Deep metagenomics examines the oral microbiome during advanced dental caries in children, revealing novel taxa and co-occurrences with host molecules.</title>
        <authorList>
            <person name="Baker J.L."/>
            <person name="Morton J.T."/>
            <person name="Dinis M."/>
            <person name="Alvarez R."/>
            <person name="Tran N.C."/>
            <person name="Knight R."/>
            <person name="Edlund A."/>
        </authorList>
    </citation>
    <scope>NUCLEOTIDE SEQUENCE</scope>
    <source>
        <strain evidence="1">JCVI_47_bin.3</strain>
    </source>
</reference>
<name>A0A930LZY3_9MICC</name>
<organism evidence="1 2">
    <name type="scientific">Rothia mucilaginosa</name>
    <dbReference type="NCBI Taxonomy" id="43675"/>
    <lineage>
        <taxon>Bacteria</taxon>
        <taxon>Bacillati</taxon>
        <taxon>Actinomycetota</taxon>
        <taxon>Actinomycetes</taxon>
        <taxon>Micrococcales</taxon>
        <taxon>Micrococcaceae</taxon>
        <taxon>Rothia</taxon>
    </lineage>
</organism>